<evidence type="ECO:0000259" key="4">
    <source>
        <dbReference type="SMART" id="SM00479"/>
    </source>
</evidence>
<evidence type="ECO:0000256" key="2">
    <source>
        <dbReference type="ARBA" id="ARBA00022801"/>
    </source>
</evidence>
<evidence type="ECO:0000256" key="1">
    <source>
        <dbReference type="ARBA" id="ARBA00022722"/>
    </source>
</evidence>
<dbReference type="SMART" id="SM00479">
    <property type="entry name" value="EXOIII"/>
    <property type="match status" value="1"/>
</dbReference>
<dbReference type="InterPro" id="IPR047201">
    <property type="entry name" value="ERI-1_3'hExo-like"/>
</dbReference>
<dbReference type="InterPro" id="IPR012337">
    <property type="entry name" value="RNaseH-like_sf"/>
</dbReference>
<feature type="domain" description="Exonuclease" evidence="4">
    <location>
        <begin position="1"/>
        <end position="187"/>
    </location>
</feature>
<dbReference type="Proteomes" id="UP000637628">
    <property type="component" value="Unassembled WGS sequence"/>
</dbReference>
<dbReference type="Pfam" id="PF00929">
    <property type="entry name" value="RNase_T"/>
    <property type="match status" value="1"/>
</dbReference>
<dbReference type="RefSeq" id="WP_203734273.1">
    <property type="nucleotide sequence ID" value="NZ_BAAATX010000035.1"/>
</dbReference>
<dbReference type="Gene3D" id="3.30.420.10">
    <property type="entry name" value="Ribonuclease H-like superfamily/Ribonuclease H"/>
    <property type="match status" value="1"/>
</dbReference>
<dbReference type="InterPro" id="IPR051274">
    <property type="entry name" value="3-5_Exoribonuclease"/>
</dbReference>
<accession>A0ABQ3Z9A9</accession>
<evidence type="ECO:0000256" key="3">
    <source>
        <dbReference type="ARBA" id="ARBA00022839"/>
    </source>
</evidence>
<gene>
    <name evidence="5" type="ORF">Adu01nite_77640</name>
</gene>
<dbReference type="InterPro" id="IPR036397">
    <property type="entry name" value="RNaseH_sf"/>
</dbReference>
<evidence type="ECO:0000313" key="6">
    <source>
        <dbReference type="Proteomes" id="UP000637628"/>
    </source>
</evidence>
<keyword evidence="3" id="KW-0269">Exonuclease</keyword>
<dbReference type="CDD" id="cd06133">
    <property type="entry name" value="ERI-1_3'hExo_like"/>
    <property type="match status" value="1"/>
</dbReference>
<dbReference type="EMBL" id="BOML01000062">
    <property type="protein sequence ID" value="GIE06414.1"/>
    <property type="molecule type" value="Genomic_DNA"/>
</dbReference>
<dbReference type="PANTHER" id="PTHR23044:SF61">
    <property type="entry name" value="3'-5' EXORIBONUCLEASE 1-RELATED"/>
    <property type="match status" value="1"/>
</dbReference>
<reference evidence="5 6" key="1">
    <citation type="submission" date="2021-01" db="EMBL/GenBank/DDBJ databases">
        <title>Whole genome shotgun sequence of Actinoplanes durhamensis NBRC 14914.</title>
        <authorList>
            <person name="Komaki H."/>
            <person name="Tamura T."/>
        </authorList>
    </citation>
    <scope>NUCLEOTIDE SEQUENCE [LARGE SCALE GENOMIC DNA]</scope>
    <source>
        <strain evidence="5 6">NBRC 14914</strain>
    </source>
</reference>
<name>A0ABQ3Z9A9_9ACTN</name>
<dbReference type="InterPro" id="IPR013520">
    <property type="entry name" value="Ribonucl_H"/>
</dbReference>
<keyword evidence="6" id="KW-1185">Reference proteome</keyword>
<keyword evidence="1" id="KW-0540">Nuclease</keyword>
<comment type="caution">
    <text evidence="5">The sequence shown here is derived from an EMBL/GenBank/DDBJ whole genome shotgun (WGS) entry which is preliminary data.</text>
</comment>
<evidence type="ECO:0000313" key="5">
    <source>
        <dbReference type="EMBL" id="GIE06414.1"/>
    </source>
</evidence>
<sequence length="192" mass="20889">MIVIFDLEYTTWPGAQDRGWSGPDEFREVVQIGAIRVDPATLVVDGEFEALIRPVHNPRLSDFFQELTGITGQAVAERGVGFADALDDFAKFCDDAYAVSYGNDMVILGENLILQVPPGHPPGRPLPPFLNIRPYLNRMLPETTSLASGALAAALGRPGPAESTHDALADCHSILEALRHLRDQGRPIFDLG</sequence>
<dbReference type="SUPFAM" id="SSF53098">
    <property type="entry name" value="Ribonuclease H-like"/>
    <property type="match status" value="1"/>
</dbReference>
<protein>
    <recommendedName>
        <fullName evidence="4">Exonuclease domain-containing protein</fullName>
    </recommendedName>
</protein>
<keyword evidence="2" id="KW-0378">Hydrolase</keyword>
<proteinExistence type="predicted"/>
<dbReference type="PANTHER" id="PTHR23044">
    <property type="entry name" value="3'-5' EXONUCLEASE ERI1-RELATED"/>
    <property type="match status" value="1"/>
</dbReference>
<organism evidence="5 6">
    <name type="scientific">Paractinoplanes durhamensis</name>
    <dbReference type="NCBI Taxonomy" id="113563"/>
    <lineage>
        <taxon>Bacteria</taxon>
        <taxon>Bacillati</taxon>
        <taxon>Actinomycetota</taxon>
        <taxon>Actinomycetes</taxon>
        <taxon>Micromonosporales</taxon>
        <taxon>Micromonosporaceae</taxon>
        <taxon>Paractinoplanes</taxon>
    </lineage>
</organism>